<keyword evidence="3" id="KW-0560">Oxidoreductase</keyword>
<sequence>MTTDDPAAASPRPSMRTLRFHEYGEPDEVLRLEDAPVPDPAPGRIRVRVIATGLAPADWALCRGLFAGELPRGIGCDVAGTVEAIGEGANGVELGQLVFGTADWANSRSAGASEQAVMNRWFPIPEGLDPVTAAALPMTVDTANGHLHWLGAEAGMTILIHGAGSTIGFAAVQIALRHGLKVVATAGETYAEQLRGFGAQVTPYGEGLADRALKLNGGVFDLALDAAPVGGALPELIRTVGGNARLVMTVSDFAAADELGVRTAFHEDLTDRVEALPEFAQCAADGTFVVPIAATFALDEWHTALDISQSGHARGKLLLLPGVVKAND</sequence>
<dbReference type="SUPFAM" id="SSF51735">
    <property type="entry name" value="NAD(P)-binding Rossmann-fold domains"/>
    <property type="match status" value="1"/>
</dbReference>
<evidence type="ECO:0000313" key="4">
    <source>
        <dbReference type="Proteomes" id="UP001595900"/>
    </source>
</evidence>
<dbReference type="PANTHER" id="PTHR44154">
    <property type="entry name" value="QUINONE OXIDOREDUCTASE"/>
    <property type="match status" value="1"/>
</dbReference>
<dbReference type="CDD" id="cd05289">
    <property type="entry name" value="MDR_like_2"/>
    <property type="match status" value="1"/>
</dbReference>
<dbReference type="Pfam" id="PF08240">
    <property type="entry name" value="ADH_N"/>
    <property type="match status" value="1"/>
</dbReference>
<dbReference type="InterPro" id="IPR011032">
    <property type="entry name" value="GroES-like_sf"/>
</dbReference>
<dbReference type="SUPFAM" id="SSF50129">
    <property type="entry name" value="GroES-like"/>
    <property type="match status" value="1"/>
</dbReference>
<organism evidence="3 4">
    <name type="scientific">Gryllotalpicola reticulitermitis</name>
    <dbReference type="NCBI Taxonomy" id="1184153"/>
    <lineage>
        <taxon>Bacteria</taxon>
        <taxon>Bacillati</taxon>
        <taxon>Actinomycetota</taxon>
        <taxon>Actinomycetes</taxon>
        <taxon>Micrococcales</taxon>
        <taxon>Microbacteriaceae</taxon>
        <taxon>Gryllotalpicola</taxon>
    </lineage>
</organism>
<gene>
    <name evidence="3" type="ORF">ACFOYW_16355</name>
</gene>
<dbReference type="InterPro" id="IPR013154">
    <property type="entry name" value="ADH-like_N"/>
</dbReference>
<evidence type="ECO:0000256" key="1">
    <source>
        <dbReference type="ARBA" id="ARBA00022857"/>
    </source>
</evidence>
<dbReference type="InterPro" id="IPR036291">
    <property type="entry name" value="NAD(P)-bd_dom_sf"/>
</dbReference>
<reference evidence="4" key="1">
    <citation type="journal article" date="2019" name="Int. J. Syst. Evol. Microbiol.">
        <title>The Global Catalogue of Microorganisms (GCM) 10K type strain sequencing project: providing services to taxonomists for standard genome sequencing and annotation.</title>
        <authorList>
            <consortium name="The Broad Institute Genomics Platform"/>
            <consortium name="The Broad Institute Genome Sequencing Center for Infectious Disease"/>
            <person name="Wu L."/>
            <person name="Ma J."/>
        </authorList>
    </citation>
    <scope>NUCLEOTIDE SEQUENCE [LARGE SCALE GENOMIC DNA]</scope>
    <source>
        <strain evidence="4">CGMCC 1.10363</strain>
    </source>
</reference>
<dbReference type="SMART" id="SM00829">
    <property type="entry name" value="PKS_ER"/>
    <property type="match status" value="1"/>
</dbReference>
<comment type="caution">
    <text evidence="3">The sequence shown here is derived from an EMBL/GenBank/DDBJ whole genome shotgun (WGS) entry which is preliminary data.</text>
</comment>
<feature type="domain" description="Enoyl reductase (ER)" evidence="2">
    <location>
        <begin position="25"/>
        <end position="319"/>
    </location>
</feature>
<dbReference type="Gene3D" id="3.40.50.720">
    <property type="entry name" value="NAD(P)-binding Rossmann-like Domain"/>
    <property type="match status" value="1"/>
</dbReference>
<keyword evidence="1" id="KW-0521">NADP</keyword>
<dbReference type="EC" id="1.-.-.-" evidence="3"/>
<dbReference type="RefSeq" id="WP_390231340.1">
    <property type="nucleotide sequence ID" value="NZ_JBHSCN010000006.1"/>
</dbReference>
<protein>
    <submittedName>
        <fullName evidence="3">NADP-dependent oxidoreductase</fullName>
        <ecNumber evidence="3">1.-.-.-</ecNumber>
    </submittedName>
</protein>
<keyword evidence="4" id="KW-1185">Reference proteome</keyword>
<name>A0ABV8QBB0_9MICO</name>
<dbReference type="Proteomes" id="UP001595900">
    <property type="component" value="Unassembled WGS sequence"/>
</dbReference>
<dbReference type="InterPro" id="IPR051603">
    <property type="entry name" value="Zinc-ADH_QOR/CCCR"/>
</dbReference>
<dbReference type="PANTHER" id="PTHR44154:SF1">
    <property type="entry name" value="QUINONE OXIDOREDUCTASE"/>
    <property type="match status" value="1"/>
</dbReference>
<dbReference type="Pfam" id="PF13602">
    <property type="entry name" value="ADH_zinc_N_2"/>
    <property type="match status" value="1"/>
</dbReference>
<dbReference type="InterPro" id="IPR020843">
    <property type="entry name" value="ER"/>
</dbReference>
<dbReference type="Gene3D" id="3.90.180.10">
    <property type="entry name" value="Medium-chain alcohol dehydrogenases, catalytic domain"/>
    <property type="match status" value="1"/>
</dbReference>
<evidence type="ECO:0000259" key="2">
    <source>
        <dbReference type="SMART" id="SM00829"/>
    </source>
</evidence>
<accession>A0ABV8QBB0</accession>
<proteinExistence type="predicted"/>
<dbReference type="EMBL" id="JBHSCN010000006">
    <property type="protein sequence ID" value="MFC4244948.1"/>
    <property type="molecule type" value="Genomic_DNA"/>
</dbReference>
<dbReference type="GO" id="GO:0016491">
    <property type="term" value="F:oxidoreductase activity"/>
    <property type="evidence" value="ECO:0007669"/>
    <property type="project" value="UniProtKB-KW"/>
</dbReference>
<evidence type="ECO:0000313" key="3">
    <source>
        <dbReference type="EMBL" id="MFC4244948.1"/>
    </source>
</evidence>